<feature type="compositionally biased region" description="Basic residues" evidence="1">
    <location>
        <begin position="57"/>
        <end position="66"/>
    </location>
</feature>
<reference evidence="2" key="1">
    <citation type="journal article" date="2023" name="GigaByte">
        <title>Genome assembly of the bearded iris, Iris pallida Lam.</title>
        <authorList>
            <person name="Bruccoleri R.E."/>
            <person name="Oakeley E.J."/>
            <person name="Faust A.M.E."/>
            <person name="Altorfer M."/>
            <person name="Dessus-Babus S."/>
            <person name="Burckhardt D."/>
            <person name="Oertli M."/>
            <person name="Naumann U."/>
            <person name="Petersen F."/>
            <person name="Wong J."/>
        </authorList>
    </citation>
    <scope>NUCLEOTIDE SEQUENCE</scope>
    <source>
        <strain evidence="2">GSM-AAB239-AS_SAM_17_03QT</strain>
    </source>
</reference>
<dbReference type="PANTHER" id="PTHR35131:SF1">
    <property type="entry name" value="EXPRESSED PROTEIN"/>
    <property type="match status" value="1"/>
</dbReference>
<evidence type="ECO:0000313" key="2">
    <source>
        <dbReference type="EMBL" id="KAJ6791156.1"/>
    </source>
</evidence>
<dbReference type="AlphaFoldDB" id="A0AAX6DHC9"/>
<keyword evidence="3" id="KW-1185">Reference proteome</keyword>
<dbReference type="EMBL" id="JANAVB010044619">
    <property type="protein sequence ID" value="KAJ6791156.1"/>
    <property type="molecule type" value="Genomic_DNA"/>
</dbReference>
<sequence>MSAATPPPVEVGAQGTIASLVSREIEYFKGLDDESRRKGGGGASSSGPKPGSSLPTPKKKKKKKKAISSSSFVPSICSAVEISETTKYRNLRTEGGKLPREED</sequence>
<dbReference type="PANTHER" id="PTHR35131">
    <property type="entry name" value="EXPRESSED PROTEIN"/>
    <property type="match status" value="1"/>
</dbReference>
<dbReference type="Proteomes" id="UP001140949">
    <property type="component" value="Unassembled WGS sequence"/>
</dbReference>
<comment type="caution">
    <text evidence="2">The sequence shown here is derived from an EMBL/GenBank/DDBJ whole genome shotgun (WGS) entry which is preliminary data.</text>
</comment>
<feature type="region of interest" description="Disordered" evidence="1">
    <location>
        <begin position="29"/>
        <end position="72"/>
    </location>
</feature>
<reference evidence="2" key="2">
    <citation type="submission" date="2023-04" db="EMBL/GenBank/DDBJ databases">
        <authorList>
            <person name="Bruccoleri R.E."/>
            <person name="Oakeley E.J."/>
            <person name="Faust A.-M."/>
            <person name="Dessus-Babus S."/>
            <person name="Altorfer M."/>
            <person name="Burckhardt D."/>
            <person name="Oertli M."/>
            <person name="Naumann U."/>
            <person name="Petersen F."/>
            <person name="Wong J."/>
        </authorList>
    </citation>
    <scope>NUCLEOTIDE SEQUENCE</scope>
    <source>
        <strain evidence="2">GSM-AAB239-AS_SAM_17_03QT</strain>
        <tissue evidence="2">Leaf</tissue>
    </source>
</reference>
<organism evidence="2 3">
    <name type="scientific">Iris pallida</name>
    <name type="common">Sweet iris</name>
    <dbReference type="NCBI Taxonomy" id="29817"/>
    <lineage>
        <taxon>Eukaryota</taxon>
        <taxon>Viridiplantae</taxon>
        <taxon>Streptophyta</taxon>
        <taxon>Embryophyta</taxon>
        <taxon>Tracheophyta</taxon>
        <taxon>Spermatophyta</taxon>
        <taxon>Magnoliopsida</taxon>
        <taxon>Liliopsida</taxon>
        <taxon>Asparagales</taxon>
        <taxon>Iridaceae</taxon>
        <taxon>Iridoideae</taxon>
        <taxon>Irideae</taxon>
        <taxon>Iris</taxon>
    </lineage>
</organism>
<gene>
    <name evidence="2" type="ORF">M6B38_245830</name>
</gene>
<evidence type="ECO:0000256" key="1">
    <source>
        <dbReference type="SAM" id="MobiDB-lite"/>
    </source>
</evidence>
<feature type="compositionally biased region" description="Low complexity" evidence="1">
    <location>
        <begin position="45"/>
        <end position="56"/>
    </location>
</feature>
<name>A0AAX6DHC9_IRIPA</name>
<protein>
    <submittedName>
        <fullName evidence="2">Uncharacterized protein</fullName>
    </submittedName>
</protein>
<accession>A0AAX6DHC9</accession>
<evidence type="ECO:0000313" key="3">
    <source>
        <dbReference type="Proteomes" id="UP001140949"/>
    </source>
</evidence>
<proteinExistence type="predicted"/>